<dbReference type="SUPFAM" id="SSF64268">
    <property type="entry name" value="PX domain"/>
    <property type="match status" value="1"/>
</dbReference>
<dbReference type="PROSITE" id="PS50850">
    <property type="entry name" value="MFS"/>
    <property type="match status" value="1"/>
</dbReference>
<dbReference type="GO" id="GO:0016020">
    <property type="term" value="C:membrane"/>
    <property type="evidence" value="ECO:0007669"/>
    <property type="project" value="UniProtKB-SubCell"/>
</dbReference>
<sequence length="548" mass="61561">MSSLNITQYRLVENANVKPHYVYVVEILYYGKKHLVEKRYSAFHSLHRELRTNFQTPVFPPKRVRNTQPKILEQRRLGLERYLQQMLRSSATRKKILTFFGLNPSQENDSITVEDLSEEEIDDDDKSVNHTHIFKYNQDPYLAIEDFNNGFSKPLGVIKHLMAQDMHLTKVQLGWMDTAMLLPYAVLQVVFGPVGDQLGPRKTVGICLFITGLSLLTFSSWDNYYMLLVLLFISGAGQAPCWPACCKCLSAWFPDDALNTAFGVMSTSAFGGSIIASASAVYLQKMYGWRYVYFMPSFLVLFLSICAWLFMRLPSELRITIPGKEDKTKKAQHASQSLFELWRIPSVSEMATAMMCLKLVRYSMYLWLPIYLSQSLNYSPDQAGLFSVIFDVGAVIGSTILGYIVDKYWPRHPLVPILMSGFVGIVSFVFFTWTARWGMSYNMIFMVAAGAGVCAPDALLGGSVSMSIGEADGRNAGASVTGLINGFGSLGAVVEGPLVGLITEWFGWNAMFLLIIVLSTFGSMCVFKAIMIQKKQMRSRQSLLDVDI</sequence>
<feature type="transmembrane region" description="Helical" evidence="5">
    <location>
        <begin position="476"/>
        <end position="494"/>
    </location>
</feature>
<evidence type="ECO:0000256" key="3">
    <source>
        <dbReference type="ARBA" id="ARBA00022989"/>
    </source>
</evidence>
<feature type="transmembrane region" description="Helical" evidence="5">
    <location>
        <begin position="384"/>
        <end position="405"/>
    </location>
</feature>
<reference evidence="8 9" key="1">
    <citation type="submission" date="2020-04" db="EMBL/GenBank/DDBJ databases">
        <authorList>
            <person name="Alioto T."/>
            <person name="Alioto T."/>
            <person name="Gomez Garrido J."/>
        </authorList>
    </citation>
    <scope>NUCLEOTIDE SEQUENCE [LARGE SCALE GENOMIC DNA]</scope>
</reference>
<dbReference type="Pfam" id="PF00787">
    <property type="entry name" value="PX"/>
    <property type="match status" value="1"/>
</dbReference>
<evidence type="ECO:0000256" key="1">
    <source>
        <dbReference type="ARBA" id="ARBA00004141"/>
    </source>
</evidence>
<dbReference type="Pfam" id="PF07690">
    <property type="entry name" value="MFS_1"/>
    <property type="match status" value="1"/>
</dbReference>
<evidence type="ECO:0000256" key="4">
    <source>
        <dbReference type="ARBA" id="ARBA00023136"/>
    </source>
</evidence>
<keyword evidence="3 5" id="KW-1133">Transmembrane helix</keyword>
<evidence type="ECO:0000259" key="7">
    <source>
        <dbReference type="PROSITE" id="PS50850"/>
    </source>
</evidence>
<evidence type="ECO:0000259" key="6">
    <source>
        <dbReference type="PROSITE" id="PS50195"/>
    </source>
</evidence>
<organism evidence="8 9">
    <name type="scientific">Cloeon dipterum</name>
    <dbReference type="NCBI Taxonomy" id="197152"/>
    <lineage>
        <taxon>Eukaryota</taxon>
        <taxon>Metazoa</taxon>
        <taxon>Ecdysozoa</taxon>
        <taxon>Arthropoda</taxon>
        <taxon>Hexapoda</taxon>
        <taxon>Insecta</taxon>
        <taxon>Pterygota</taxon>
        <taxon>Palaeoptera</taxon>
        <taxon>Ephemeroptera</taxon>
        <taxon>Pisciforma</taxon>
        <taxon>Baetidae</taxon>
        <taxon>Cloeon</taxon>
    </lineage>
</organism>
<keyword evidence="2 5" id="KW-0812">Transmembrane</keyword>
<dbReference type="InterPro" id="IPR036259">
    <property type="entry name" value="MFS_trans_sf"/>
</dbReference>
<proteinExistence type="predicted"/>
<keyword evidence="4 5" id="KW-0472">Membrane</keyword>
<dbReference type="InterPro" id="IPR001683">
    <property type="entry name" value="PX_dom"/>
</dbReference>
<dbReference type="Gene3D" id="3.30.1520.10">
    <property type="entry name" value="Phox-like domain"/>
    <property type="match status" value="1"/>
</dbReference>
<feature type="domain" description="Major facilitator superfamily (MFS) profile" evidence="7">
    <location>
        <begin position="132"/>
        <end position="534"/>
    </location>
</feature>
<feature type="transmembrane region" description="Helical" evidence="5">
    <location>
        <begin position="289"/>
        <end position="311"/>
    </location>
</feature>
<dbReference type="OrthoDB" id="3639251at2759"/>
<feature type="transmembrane region" description="Helical" evidence="5">
    <location>
        <begin position="417"/>
        <end position="435"/>
    </location>
</feature>
<feature type="transmembrane region" description="Helical" evidence="5">
    <location>
        <begin position="441"/>
        <end position="464"/>
    </location>
</feature>
<dbReference type="EMBL" id="CADEPI010000046">
    <property type="protein sequence ID" value="CAB3369614.1"/>
    <property type="molecule type" value="Genomic_DNA"/>
</dbReference>
<dbReference type="GO" id="GO:0022857">
    <property type="term" value="F:transmembrane transporter activity"/>
    <property type="evidence" value="ECO:0007669"/>
    <property type="project" value="InterPro"/>
</dbReference>
<dbReference type="PANTHER" id="PTHR43184">
    <property type="entry name" value="MAJOR FACILITATOR SUPERFAMILY TRANSPORTER 16, ISOFORM B"/>
    <property type="match status" value="1"/>
</dbReference>
<gene>
    <name evidence="8" type="ORF">CLODIP_2_CD02597</name>
</gene>
<evidence type="ECO:0000313" key="8">
    <source>
        <dbReference type="EMBL" id="CAB3369614.1"/>
    </source>
</evidence>
<dbReference type="PROSITE" id="PS50195">
    <property type="entry name" value="PX"/>
    <property type="match status" value="1"/>
</dbReference>
<feature type="domain" description="PX" evidence="6">
    <location>
        <begin position="1"/>
        <end position="108"/>
    </location>
</feature>
<dbReference type="SMART" id="SM00312">
    <property type="entry name" value="PX"/>
    <property type="match status" value="1"/>
</dbReference>
<feature type="transmembrane region" description="Helical" evidence="5">
    <location>
        <begin position="257"/>
        <end position="283"/>
    </location>
</feature>
<evidence type="ECO:0000256" key="5">
    <source>
        <dbReference type="SAM" id="Phobius"/>
    </source>
</evidence>
<dbReference type="AlphaFoldDB" id="A0A8S1CP00"/>
<name>A0A8S1CP00_9INSE</name>
<dbReference type="InterPro" id="IPR020846">
    <property type="entry name" value="MFS_dom"/>
</dbReference>
<accession>A0A8S1CP00</accession>
<protein>
    <recommendedName>
        <fullName evidence="10">Major facilitator superfamily (MFS) profile domain-containing protein</fullName>
    </recommendedName>
</protein>
<feature type="transmembrane region" description="Helical" evidence="5">
    <location>
        <begin position="506"/>
        <end position="530"/>
    </location>
</feature>
<evidence type="ECO:0000256" key="2">
    <source>
        <dbReference type="ARBA" id="ARBA00022692"/>
    </source>
</evidence>
<keyword evidence="9" id="KW-1185">Reference proteome</keyword>
<comment type="subcellular location">
    <subcellularLocation>
        <location evidence="1">Membrane</location>
        <topology evidence="1">Multi-pass membrane protein</topology>
    </subcellularLocation>
</comment>
<evidence type="ECO:0000313" key="9">
    <source>
        <dbReference type="Proteomes" id="UP000494165"/>
    </source>
</evidence>
<dbReference type="Proteomes" id="UP000494165">
    <property type="component" value="Unassembled WGS sequence"/>
</dbReference>
<dbReference type="PANTHER" id="PTHR43184:SF30">
    <property type="entry name" value="MFS DOMAIN-CONTAINING PROTEIN"/>
    <property type="match status" value="1"/>
</dbReference>
<dbReference type="Gene3D" id="1.20.1250.20">
    <property type="entry name" value="MFS general substrate transporter like domains"/>
    <property type="match status" value="2"/>
</dbReference>
<comment type="caution">
    <text evidence="8">The sequence shown here is derived from an EMBL/GenBank/DDBJ whole genome shotgun (WGS) entry which is preliminary data.</text>
</comment>
<dbReference type="InterPro" id="IPR036871">
    <property type="entry name" value="PX_dom_sf"/>
</dbReference>
<dbReference type="SUPFAM" id="SSF103473">
    <property type="entry name" value="MFS general substrate transporter"/>
    <property type="match status" value="1"/>
</dbReference>
<feature type="transmembrane region" description="Helical" evidence="5">
    <location>
        <begin position="203"/>
        <end position="221"/>
    </location>
</feature>
<dbReference type="GO" id="GO:0035091">
    <property type="term" value="F:phosphatidylinositol binding"/>
    <property type="evidence" value="ECO:0007669"/>
    <property type="project" value="InterPro"/>
</dbReference>
<dbReference type="InterPro" id="IPR011701">
    <property type="entry name" value="MFS"/>
</dbReference>
<evidence type="ECO:0008006" key="10">
    <source>
        <dbReference type="Google" id="ProtNLM"/>
    </source>
</evidence>